<sequence length="46" mass="5001">MGRLEMVFAFQFICITIPLSAAIFPICLCIKITLCKERISAPIGGA</sequence>
<protein>
    <submittedName>
        <fullName evidence="1">Uncharacterized protein</fullName>
    </submittedName>
</protein>
<comment type="caution">
    <text evidence="1">The sequence shown here is derived from an EMBL/GenBank/DDBJ whole genome shotgun (WGS) entry which is preliminary data.</text>
</comment>
<evidence type="ECO:0000313" key="1">
    <source>
        <dbReference type="EMBL" id="EOQ89855.1"/>
    </source>
</evidence>
<evidence type="ECO:0000313" key="2">
    <source>
        <dbReference type="Proteomes" id="UP000013996"/>
    </source>
</evidence>
<dbReference type="AlphaFoldDB" id="A0A5E8HEZ4"/>
<name>A0A5E8HEZ4_9LEPT</name>
<proteinExistence type="predicted"/>
<dbReference type="EMBL" id="AOGX02000015">
    <property type="protein sequence ID" value="EOQ89855.1"/>
    <property type="molecule type" value="Genomic_DNA"/>
</dbReference>
<reference evidence="1 2" key="1">
    <citation type="submission" date="2013-04" db="EMBL/GenBank/DDBJ databases">
        <authorList>
            <person name="Harkins D.M."/>
            <person name="Durkin A.S."/>
            <person name="Brinkac L.M."/>
            <person name="Haft D.H."/>
            <person name="Selengut J.D."/>
            <person name="Sanka R."/>
            <person name="DePew J."/>
            <person name="Purushe J."/>
            <person name="Hartskeerl R.A."/>
            <person name="Ahmed A."/>
            <person name="van der Linden H."/>
            <person name="Goris M.G.A."/>
            <person name="Vinetz J.M."/>
            <person name="Sutton G.G."/>
            <person name="Nierman W.C."/>
            <person name="Fouts D.E."/>
        </authorList>
    </citation>
    <scope>NUCLEOTIDE SEQUENCE [LARGE SCALE GENOMIC DNA]</scope>
    <source>
        <strain evidence="1 2">Sao Paulo</strain>
    </source>
</reference>
<dbReference type="Proteomes" id="UP000013996">
    <property type="component" value="Unassembled WGS sequence"/>
</dbReference>
<organism evidence="1 2">
    <name type="scientific">Leptospira yanagawae serovar Saopaulo str. Sao Paulo = ATCC 700523</name>
    <dbReference type="NCBI Taxonomy" id="1249483"/>
    <lineage>
        <taxon>Bacteria</taxon>
        <taxon>Pseudomonadati</taxon>
        <taxon>Spirochaetota</taxon>
        <taxon>Spirochaetia</taxon>
        <taxon>Leptospirales</taxon>
        <taxon>Leptospiraceae</taxon>
        <taxon>Leptospira</taxon>
    </lineage>
</organism>
<gene>
    <name evidence="1" type="ORF">LEP1GSC202_1036</name>
</gene>
<accession>A0A5E8HEZ4</accession>